<organism evidence="1 2">
    <name type="scientific">Pantoea piersonii</name>
    <dbReference type="NCBI Taxonomy" id="2364647"/>
    <lineage>
        <taxon>Bacteria</taxon>
        <taxon>Pseudomonadati</taxon>
        <taxon>Pseudomonadota</taxon>
        <taxon>Gammaproteobacteria</taxon>
        <taxon>Enterobacterales</taxon>
        <taxon>Erwiniaceae</taxon>
        <taxon>Pantoea</taxon>
    </lineage>
</organism>
<evidence type="ECO:0000313" key="1">
    <source>
        <dbReference type="EMBL" id="WBG91039.1"/>
    </source>
</evidence>
<dbReference type="RefSeq" id="WP_269949709.1">
    <property type="nucleotide sequence ID" value="NZ_CP104758.1"/>
</dbReference>
<proteinExistence type="predicted"/>
<evidence type="ECO:0000313" key="2">
    <source>
        <dbReference type="Proteomes" id="UP001211544"/>
    </source>
</evidence>
<sequence>MSLPCEERGTLASKRLLTALYGDEPLLFHALPVTLKPRSSTGGL</sequence>
<reference evidence="1 2" key="1">
    <citation type="journal article" date="2022" name="J Glob Antimicrob Resist">
        <title>First complete genome of a multidrug resistant strain of the novel human pathogen Kalamiella piersonii (GABEKP28) identified in human saliva.</title>
        <authorList>
            <person name="McDonagh F."/>
            <person name="Singh N.K."/>
            <person name="Venkateswaran K."/>
            <person name="Lonappan A.M."/>
            <person name="Hallahan B."/>
            <person name="Tuohy A."/>
            <person name="Burke L."/>
            <person name="Kovarova A."/>
            <person name="Miliotis G."/>
        </authorList>
    </citation>
    <scope>NUCLEOTIDE SEQUENCE [LARGE SCALE GENOMIC DNA]</scope>
    <source>
        <strain evidence="1 2">GABEKP28</strain>
    </source>
</reference>
<dbReference type="EMBL" id="CP104758">
    <property type="protein sequence ID" value="WBG91039.1"/>
    <property type="molecule type" value="Genomic_DNA"/>
</dbReference>
<accession>A0AAJ5U9X4</accession>
<protein>
    <submittedName>
        <fullName evidence="1">Uncharacterized protein</fullName>
    </submittedName>
</protein>
<keyword evidence="2" id="KW-1185">Reference proteome</keyword>
<dbReference type="AlphaFoldDB" id="A0AAJ5U9X4"/>
<gene>
    <name evidence="1" type="ORF">N5580_00260</name>
</gene>
<dbReference type="Proteomes" id="UP001211544">
    <property type="component" value="Chromosome"/>
</dbReference>
<name>A0AAJ5U9X4_9GAMM</name>
<dbReference type="KEGG" id="kpie:N5580_00260"/>